<proteinExistence type="predicted"/>
<dbReference type="PANTHER" id="PTHR43777">
    <property type="entry name" value="MOLYBDENUM COFACTOR CYTIDYLYLTRANSFERASE"/>
    <property type="match status" value="1"/>
</dbReference>
<accession>A0A6I6L7T7</accession>
<sequence>MSDRLCIAIMAAGMARRFEGPKLDVEFSSKRLGRHAVDAALEFDTRNLVIVVGDACPKFAKEAEAEGIAKLLGNPEARLGLSGSIAVAMRHAVEINCEKLLLMLGDMPFVTSATLRLLADAATVGCPSAAKYPDGKAGIPVCLTVDQFAEMLPLLQGDRGVGSYLSARAQCLRVDVPVHELNDIDTRMDLAASKVTPSFRSEQSGTVQHGKIRS</sequence>
<dbReference type="InterPro" id="IPR025877">
    <property type="entry name" value="MobA-like_NTP_Trfase"/>
</dbReference>
<dbReference type="Pfam" id="PF12804">
    <property type="entry name" value="NTP_transf_3"/>
    <property type="match status" value="1"/>
</dbReference>
<dbReference type="EMBL" id="CP035733">
    <property type="protein sequence ID" value="QGY80361.1"/>
    <property type="molecule type" value="Genomic_DNA"/>
</dbReference>
<gene>
    <name evidence="4" type="ORF">EUU25_06840</name>
</gene>
<evidence type="ECO:0000259" key="3">
    <source>
        <dbReference type="Pfam" id="PF12804"/>
    </source>
</evidence>
<dbReference type="AlphaFoldDB" id="A0A6I6L7T7"/>
<dbReference type="Proteomes" id="UP000428803">
    <property type="component" value="Chromosome"/>
</dbReference>
<dbReference type="Gene3D" id="3.90.550.10">
    <property type="entry name" value="Spore Coat Polysaccharide Biosynthesis Protein SpsA, Chain A"/>
    <property type="match status" value="1"/>
</dbReference>
<evidence type="ECO:0000256" key="2">
    <source>
        <dbReference type="SAM" id="MobiDB-lite"/>
    </source>
</evidence>
<evidence type="ECO:0000313" key="5">
    <source>
        <dbReference type="Proteomes" id="UP000428803"/>
    </source>
</evidence>
<organism evidence="4 5">
    <name type="scientific">Sphingorhabdus lacus</name>
    <dbReference type="NCBI Taxonomy" id="392610"/>
    <lineage>
        <taxon>Bacteria</taxon>
        <taxon>Pseudomonadati</taxon>
        <taxon>Pseudomonadota</taxon>
        <taxon>Alphaproteobacteria</taxon>
        <taxon>Sphingomonadales</taxon>
        <taxon>Sphingomonadaceae</taxon>
        <taxon>Sphingorhabdus</taxon>
    </lineage>
</organism>
<reference evidence="5" key="1">
    <citation type="submission" date="2019-01" db="EMBL/GenBank/DDBJ databases">
        <title>Sphingorhabdus lacus sp.nov., isolated from an oligotrophic freshwater lake.</title>
        <authorList>
            <person name="Park M."/>
        </authorList>
    </citation>
    <scope>NUCLEOTIDE SEQUENCE [LARGE SCALE GENOMIC DNA]</scope>
    <source>
        <strain evidence="5">IMCC1753</strain>
    </source>
</reference>
<evidence type="ECO:0000313" key="4">
    <source>
        <dbReference type="EMBL" id="QGY80361.1"/>
    </source>
</evidence>
<dbReference type="SUPFAM" id="SSF53448">
    <property type="entry name" value="Nucleotide-diphospho-sugar transferases"/>
    <property type="match status" value="1"/>
</dbReference>
<feature type="compositionally biased region" description="Polar residues" evidence="2">
    <location>
        <begin position="195"/>
        <end position="207"/>
    </location>
</feature>
<evidence type="ECO:0000256" key="1">
    <source>
        <dbReference type="ARBA" id="ARBA00022842"/>
    </source>
</evidence>
<dbReference type="PANTHER" id="PTHR43777:SF1">
    <property type="entry name" value="MOLYBDENUM COFACTOR CYTIDYLYLTRANSFERASE"/>
    <property type="match status" value="1"/>
</dbReference>
<keyword evidence="5" id="KW-1185">Reference proteome</keyword>
<keyword evidence="1" id="KW-0460">Magnesium</keyword>
<name>A0A6I6L7T7_9SPHN</name>
<dbReference type="InterPro" id="IPR029044">
    <property type="entry name" value="Nucleotide-diphossugar_trans"/>
</dbReference>
<protein>
    <recommendedName>
        <fullName evidence="3">MobA-like NTP transferase domain-containing protein</fullName>
    </recommendedName>
</protein>
<dbReference type="KEGG" id="slaa:EUU25_06840"/>
<dbReference type="RefSeq" id="WP_222848833.1">
    <property type="nucleotide sequence ID" value="NZ_CP035733.1"/>
</dbReference>
<feature type="domain" description="MobA-like NTP transferase" evidence="3">
    <location>
        <begin position="8"/>
        <end position="168"/>
    </location>
</feature>
<dbReference type="GO" id="GO:0016779">
    <property type="term" value="F:nucleotidyltransferase activity"/>
    <property type="evidence" value="ECO:0007669"/>
    <property type="project" value="UniProtKB-ARBA"/>
</dbReference>
<feature type="region of interest" description="Disordered" evidence="2">
    <location>
        <begin position="195"/>
        <end position="214"/>
    </location>
</feature>